<sequence>MDPHGFDELIGAAQLGEEWAWTRIYDAIAPRLMGYFRVRGIGNPEDLVGETFLQLARNLPEFEGDSSSFQSWVFVIAHHRLSNQRRSFARKPETPRPELIDDGRRSASAENEALAEIGTADALRMLHVLTAEQRDVVALRFVTDLSVEETA</sequence>
<dbReference type="Pfam" id="PF04542">
    <property type="entry name" value="Sigma70_r2"/>
    <property type="match status" value="1"/>
</dbReference>
<dbReference type="SUPFAM" id="SSF88946">
    <property type="entry name" value="Sigma2 domain of RNA polymerase sigma factors"/>
    <property type="match status" value="1"/>
</dbReference>
<accession>A0A3B0SFE5</accession>
<reference evidence="6" key="1">
    <citation type="submission" date="2018-06" db="EMBL/GenBank/DDBJ databases">
        <authorList>
            <person name="Zhirakovskaya E."/>
        </authorList>
    </citation>
    <scope>NUCLEOTIDE SEQUENCE</scope>
</reference>
<feature type="region of interest" description="Disordered" evidence="4">
    <location>
        <begin position="86"/>
        <end position="106"/>
    </location>
</feature>
<feature type="compositionally biased region" description="Basic and acidic residues" evidence="4">
    <location>
        <begin position="90"/>
        <end position="106"/>
    </location>
</feature>
<dbReference type="GO" id="GO:0016987">
    <property type="term" value="F:sigma factor activity"/>
    <property type="evidence" value="ECO:0007669"/>
    <property type="project" value="UniProtKB-KW"/>
</dbReference>
<gene>
    <name evidence="6" type="ORF">MNBD_ACTINO02-2801</name>
</gene>
<dbReference type="Gene3D" id="1.10.1740.10">
    <property type="match status" value="1"/>
</dbReference>
<proteinExistence type="predicted"/>
<dbReference type="NCBIfam" id="TIGR02937">
    <property type="entry name" value="sigma70-ECF"/>
    <property type="match status" value="1"/>
</dbReference>
<keyword evidence="3" id="KW-0804">Transcription</keyword>
<keyword evidence="2" id="KW-0731">Sigma factor</keyword>
<evidence type="ECO:0000259" key="5">
    <source>
        <dbReference type="Pfam" id="PF04542"/>
    </source>
</evidence>
<dbReference type="Gene3D" id="1.10.10.10">
    <property type="entry name" value="Winged helix-like DNA-binding domain superfamily/Winged helix DNA-binding domain"/>
    <property type="match status" value="1"/>
</dbReference>
<evidence type="ECO:0000256" key="2">
    <source>
        <dbReference type="ARBA" id="ARBA00023082"/>
    </source>
</evidence>
<feature type="non-terminal residue" evidence="6">
    <location>
        <position position="151"/>
    </location>
</feature>
<dbReference type="InterPro" id="IPR007627">
    <property type="entry name" value="RNA_pol_sigma70_r2"/>
</dbReference>
<name>A0A3B0SFE5_9ZZZZ</name>
<dbReference type="PANTHER" id="PTHR43133">
    <property type="entry name" value="RNA POLYMERASE ECF-TYPE SIGMA FACTO"/>
    <property type="match status" value="1"/>
</dbReference>
<evidence type="ECO:0000256" key="3">
    <source>
        <dbReference type="ARBA" id="ARBA00023163"/>
    </source>
</evidence>
<keyword evidence="1" id="KW-0805">Transcription regulation</keyword>
<dbReference type="GO" id="GO:0006352">
    <property type="term" value="P:DNA-templated transcription initiation"/>
    <property type="evidence" value="ECO:0007669"/>
    <property type="project" value="InterPro"/>
</dbReference>
<dbReference type="InterPro" id="IPR036388">
    <property type="entry name" value="WH-like_DNA-bd_sf"/>
</dbReference>
<dbReference type="InterPro" id="IPR013325">
    <property type="entry name" value="RNA_pol_sigma_r2"/>
</dbReference>
<dbReference type="InterPro" id="IPR039425">
    <property type="entry name" value="RNA_pol_sigma-70-like"/>
</dbReference>
<dbReference type="PANTHER" id="PTHR43133:SF66">
    <property type="entry name" value="ECF RNA POLYMERASE SIGMA FACTOR SIGK"/>
    <property type="match status" value="1"/>
</dbReference>
<feature type="domain" description="RNA polymerase sigma-70 region 2" evidence="5">
    <location>
        <begin position="43"/>
        <end position="87"/>
    </location>
</feature>
<protein>
    <recommendedName>
        <fullName evidence="5">RNA polymerase sigma-70 region 2 domain-containing protein</fullName>
    </recommendedName>
</protein>
<dbReference type="InterPro" id="IPR014284">
    <property type="entry name" value="RNA_pol_sigma-70_dom"/>
</dbReference>
<dbReference type="AlphaFoldDB" id="A0A3B0SFE5"/>
<evidence type="ECO:0000256" key="1">
    <source>
        <dbReference type="ARBA" id="ARBA00023015"/>
    </source>
</evidence>
<evidence type="ECO:0000313" key="6">
    <source>
        <dbReference type="EMBL" id="VAW04675.1"/>
    </source>
</evidence>
<dbReference type="EMBL" id="UOEK01000295">
    <property type="protein sequence ID" value="VAW04675.1"/>
    <property type="molecule type" value="Genomic_DNA"/>
</dbReference>
<organism evidence="6">
    <name type="scientific">hydrothermal vent metagenome</name>
    <dbReference type="NCBI Taxonomy" id="652676"/>
    <lineage>
        <taxon>unclassified sequences</taxon>
        <taxon>metagenomes</taxon>
        <taxon>ecological metagenomes</taxon>
    </lineage>
</organism>
<evidence type="ECO:0000256" key="4">
    <source>
        <dbReference type="SAM" id="MobiDB-lite"/>
    </source>
</evidence>